<accession>A0A0M3Q0S2</accession>
<proteinExistence type="predicted"/>
<protein>
    <submittedName>
        <fullName evidence="1">Uncharacterized protein</fullName>
    </submittedName>
</protein>
<dbReference type="EMBL" id="KT336243">
    <property type="protein sequence ID" value="ALB75707.1"/>
    <property type="molecule type" value="Genomic_DNA"/>
</dbReference>
<evidence type="ECO:0000313" key="1">
    <source>
        <dbReference type="EMBL" id="ALB75707.1"/>
    </source>
</evidence>
<sequence length="57" mass="6516">METKTASEIMDIMEELGICVDSFTDDIYIPTLEELCRMFGVNSLEELRNMPHGPMAF</sequence>
<organism evidence="1">
    <name type="scientific">uncultured bacterium 3b03</name>
    <dbReference type="NCBI Taxonomy" id="1701368"/>
    <lineage>
        <taxon>Bacteria</taxon>
        <taxon>environmental samples</taxon>
    </lineage>
</organism>
<reference evidence="1" key="1">
    <citation type="journal article" date="2015" name="Proc. Natl. Acad. Sci. U.S.A.">
        <title>Functional metagenomic discovery of bacterial effectors in the human microbiome and isolation of commendamide, a GPCR G2A/132 agonist.</title>
        <authorList>
            <person name="Cohen L.J."/>
            <person name="Kang H.S."/>
            <person name="Chu J."/>
            <person name="Huang Y.H."/>
            <person name="Gordon E.A."/>
            <person name="Reddy B.V."/>
            <person name="Ternei M.A."/>
            <person name="Craig J.W."/>
            <person name="Brady S.F."/>
        </authorList>
    </citation>
    <scope>NUCLEOTIDE SEQUENCE</scope>
</reference>
<dbReference type="AlphaFoldDB" id="A0A0M3Q0S2"/>
<name>A0A0M3Q0S2_9BACT</name>